<dbReference type="Gene3D" id="3.30.590.20">
    <property type="match status" value="1"/>
</dbReference>
<accession>A1SVK9</accession>
<dbReference type="PANTHER" id="PTHR36510">
    <property type="entry name" value="GLUTAMATE--CYSTEINE LIGASE 2-RELATED"/>
    <property type="match status" value="1"/>
</dbReference>
<sequence length="495" mass="56521">MGKYIQQTQFTARDFEQYRKRLNESLKALKMLLAQPEFGRGAPSFGAELELYIINEQGAAKPNNAVLLGLMNDKQLTWELNRFNLEYNFMPVMQDKAPFTKIKKQMTDLLSCLTDSAKNRQARILPIGILPTLQAKDLGLKALTGLPRYHILAKTLRSKRGSDFHLHIHGEDVLDLHWPDISPEGAATSFQFHYRVNPDDFAAAYNVAQLTIPLVLALSANSPFFLGRKLWQETRIALFKQATDYRTQYAVNKHFPARVFYGLGWVRKDVYALFAEAVCLFDPIFPVCSQENPFAQLRAGEAPALSELRLHVGSIWNWNRPIYDPFDNGHLRIELRALPAGPSPTNMLASAALISGLMRGLQEHVIKILPEFPFHYAEKNFYRAAKYGLNACLFWPNLRTGKLQQRPVISILKDLLPFAQDGLSQLGIEETEIRQQMEIIHAGMESRMNGAQWQINVFDKLIQSEDRQTALAQLVELYYKQYQTGKAVHEWSQKI</sequence>
<dbReference type="HOGENOM" id="CLU_029030_0_0_6"/>
<gene>
    <name evidence="1" type="ordered locus">Ping_1740</name>
</gene>
<dbReference type="eggNOG" id="COG2170">
    <property type="taxonomic scope" value="Bacteria"/>
</dbReference>
<proteinExistence type="predicted"/>
<dbReference type="InterPro" id="IPR014746">
    <property type="entry name" value="Gln_synth/guanido_kin_cat_dom"/>
</dbReference>
<evidence type="ECO:0000313" key="1">
    <source>
        <dbReference type="EMBL" id="ABM03524.1"/>
    </source>
</evidence>
<dbReference type="Proteomes" id="UP000000639">
    <property type="component" value="Chromosome"/>
</dbReference>
<dbReference type="AlphaFoldDB" id="A1SVK9"/>
<evidence type="ECO:0008006" key="3">
    <source>
        <dbReference type="Google" id="ProtNLM"/>
    </source>
</evidence>
<dbReference type="Pfam" id="PF04107">
    <property type="entry name" value="GCS2"/>
    <property type="match status" value="1"/>
</dbReference>
<dbReference type="PANTHER" id="PTHR36510:SF3">
    <property type="entry name" value="CONSERVED PROTEIN"/>
    <property type="match status" value="1"/>
</dbReference>
<dbReference type="GO" id="GO:0042398">
    <property type="term" value="P:modified amino acid biosynthetic process"/>
    <property type="evidence" value="ECO:0007669"/>
    <property type="project" value="InterPro"/>
</dbReference>
<dbReference type="KEGG" id="pin:Ping_1740"/>
<organism evidence="1 2">
    <name type="scientific">Psychromonas ingrahamii (strain DSM 17664 / CCUG 51855 / 37)</name>
    <dbReference type="NCBI Taxonomy" id="357804"/>
    <lineage>
        <taxon>Bacteria</taxon>
        <taxon>Pseudomonadati</taxon>
        <taxon>Pseudomonadota</taxon>
        <taxon>Gammaproteobacteria</taxon>
        <taxon>Alteromonadales</taxon>
        <taxon>Psychromonadaceae</taxon>
        <taxon>Psychromonas</taxon>
    </lineage>
</organism>
<dbReference type="PIRSF" id="PIRSF012666">
    <property type="entry name" value="UCP012666"/>
    <property type="match status" value="1"/>
</dbReference>
<dbReference type="GO" id="GO:0004357">
    <property type="term" value="F:glutamate-cysteine ligase activity"/>
    <property type="evidence" value="ECO:0007669"/>
    <property type="project" value="InterPro"/>
</dbReference>
<evidence type="ECO:0000313" key="2">
    <source>
        <dbReference type="Proteomes" id="UP000000639"/>
    </source>
</evidence>
<dbReference type="OrthoDB" id="240589at2"/>
<dbReference type="EMBL" id="CP000510">
    <property type="protein sequence ID" value="ABM03524.1"/>
    <property type="molecule type" value="Genomic_DNA"/>
</dbReference>
<name>A1SVK9_PSYIN</name>
<dbReference type="InterPro" id="IPR050141">
    <property type="entry name" value="GCL_type2/YbdK_subfam"/>
</dbReference>
<dbReference type="InterPro" id="IPR006336">
    <property type="entry name" value="GCS2"/>
</dbReference>
<dbReference type="SUPFAM" id="SSF55931">
    <property type="entry name" value="Glutamine synthetase/guanido kinase"/>
    <property type="match status" value="1"/>
</dbReference>
<protein>
    <recommendedName>
        <fullName evidence="3">Glutamate--cysteine ligase</fullName>
    </recommendedName>
</protein>
<keyword evidence="2" id="KW-1185">Reference proteome</keyword>
<reference evidence="1 2" key="1">
    <citation type="submission" date="2007-01" db="EMBL/GenBank/DDBJ databases">
        <title>Complete sequence of Psychromonas ingrahamii 37.</title>
        <authorList>
            <consortium name="US DOE Joint Genome Institute"/>
            <person name="Copeland A."/>
            <person name="Lucas S."/>
            <person name="Lapidus A."/>
            <person name="Barry K."/>
            <person name="Detter J.C."/>
            <person name="Glavina del Rio T."/>
            <person name="Hammon N."/>
            <person name="Israni S."/>
            <person name="Dalin E."/>
            <person name="Tice H."/>
            <person name="Pitluck S."/>
            <person name="Thompson L.S."/>
            <person name="Brettin T."/>
            <person name="Bruce D."/>
            <person name="Han C."/>
            <person name="Tapia R."/>
            <person name="Schmutz J."/>
            <person name="Larimer F."/>
            <person name="Land M."/>
            <person name="Hauser L."/>
            <person name="Kyrpides N."/>
            <person name="Ivanova N."/>
            <person name="Staley J."/>
            <person name="Richardson P."/>
        </authorList>
    </citation>
    <scope>NUCLEOTIDE SEQUENCE [LARGE SCALE GENOMIC DNA]</scope>
    <source>
        <strain evidence="1 2">37</strain>
    </source>
</reference>
<dbReference type="STRING" id="357804.Ping_1740"/>
<dbReference type="InterPro" id="IPR016602">
    <property type="entry name" value="UCP012666"/>
</dbReference>